<dbReference type="InterPro" id="IPR012337">
    <property type="entry name" value="RNaseH-like_sf"/>
</dbReference>
<feature type="non-terminal residue" evidence="3">
    <location>
        <position position="1"/>
    </location>
</feature>
<dbReference type="Pfam" id="PF05699">
    <property type="entry name" value="Dimer_Tnp_hAT"/>
    <property type="match status" value="1"/>
</dbReference>
<gene>
    <name evidence="3" type="ORF">FWK35_00028957</name>
</gene>
<protein>
    <submittedName>
        <fullName evidence="3">52 kDa repressor of the inhibitor of the protein kinase-like</fullName>
    </submittedName>
</protein>
<dbReference type="OrthoDB" id="6628121at2759"/>
<dbReference type="GO" id="GO:0046983">
    <property type="term" value="F:protein dimerization activity"/>
    <property type="evidence" value="ECO:0007669"/>
    <property type="project" value="InterPro"/>
</dbReference>
<keyword evidence="4" id="KW-1185">Reference proteome</keyword>
<evidence type="ECO:0000313" key="4">
    <source>
        <dbReference type="Proteomes" id="UP000478052"/>
    </source>
</evidence>
<dbReference type="InterPro" id="IPR052958">
    <property type="entry name" value="IFN-induced_PKR_regulator"/>
</dbReference>
<dbReference type="InterPro" id="IPR008906">
    <property type="entry name" value="HATC_C_dom"/>
</dbReference>
<dbReference type="PANTHER" id="PTHR46289:SF14">
    <property type="entry name" value="DUF4371 DOMAIN-CONTAINING PROTEIN"/>
    <property type="match status" value="1"/>
</dbReference>
<dbReference type="AlphaFoldDB" id="A0A6G0W085"/>
<organism evidence="3 4">
    <name type="scientific">Aphis craccivora</name>
    <name type="common">Cowpea aphid</name>
    <dbReference type="NCBI Taxonomy" id="307492"/>
    <lineage>
        <taxon>Eukaryota</taxon>
        <taxon>Metazoa</taxon>
        <taxon>Ecdysozoa</taxon>
        <taxon>Arthropoda</taxon>
        <taxon>Hexapoda</taxon>
        <taxon>Insecta</taxon>
        <taxon>Pterygota</taxon>
        <taxon>Neoptera</taxon>
        <taxon>Paraneoptera</taxon>
        <taxon>Hemiptera</taxon>
        <taxon>Sternorrhyncha</taxon>
        <taxon>Aphidomorpha</taxon>
        <taxon>Aphidoidea</taxon>
        <taxon>Aphididae</taxon>
        <taxon>Aphidini</taxon>
        <taxon>Aphis</taxon>
        <taxon>Aphis</taxon>
    </lineage>
</organism>
<sequence>SLALCASYACTKLPNDVEQLIREIYTYMKYSFKRQSQFSAFQIFVDTKPHKMLQPSQTRWLSLHSCVKRVLEQYKELKLYFDAEHLLDHKASEICFKLNDIKIELYLHFLDFVLPILTNLNINYSAEIICDTVIIFLFFKLLVNNFCNCMKRINDYFRSDKDSHSSQKKTKIENTNTVTLIKIGEEEVLLVKEHGPTVTLNKSGEEEVLPAKEHESVDIGNISNYNLDNYTKYTILNRSNIPDKDFVYPFSTHLKQDQYSKLLGKQGYLEVHQNNIYHKNCVQFAFDFKKNYLNPENIVANMIDTQRMKEIKENRERLVPIIKSILFLGRQNIALRGHRDDGQLLSKNISSDFSSYNESITNQGNFRELLKFRIDDGDKNLEHHLMSTSKNATYISYNIQNNLIQCIGKEITTFIINEIKEAKYYSIIFDETTDVSVISQMSFSVRYLKSGKVFERFISFVNCHKNIYGDDHDNDENQDLENISKQQIEPKLSGELLGTTVINILHDLKLDINNCIGISTDGCATMTSTIKGAVQHVQKSAKNSVYSPCHNHALNLSISKSSTVQAIRNSVGIMQQIITFFNSSAKLTFHASKLLQGINHDILSASNVIDDIVSVLKHNRLNCNITFQIIYNECKMLMDELDIHLKMPRISAHQKNRSNPNNINNCEDYFRITIFIPLLDCVIADLEKRFYGQENQTIKMLTYLVPNNSIKWSETNSSSIIVKYMKDKYLFFQEVNNDLLNSELELWIQKWKKSELKGDILPKNVFDTLDACCGIIFPTIKSLLSILASLPISTASAERSFSTLRRLKTWLGSRMGDHRLTGFALLHTHKDIIVNIEQSIGTIM</sequence>
<name>A0A6G0W085_APHCR</name>
<comment type="caution">
    <text evidence="3">The sequence shown here is derived from an EMBL/GenBank/DDBJ whole genome shotgun (WGS) entry which is preliminary data.</text>
</comment>
<accession>A0A6G0W085</accession>
<feature type="domain" description="HAT C-terminal dimerisation" evidence="1">
    <location>
        <begin position="777"/>
        <end position="831"/>
    </location>
</feature>
<dbReference type="InterPro" id="IPR025398">
    <property type="entry name" value="DUF4371"/>
</dbReference>
<dbReference type="Pfam" id="PF14291">
    <property type="entry name" value="DUF4371"/>
    <property type="match status" value="1"/>
</dbReference>
<dbReference type="PANTHER" id="PTHR46289">
    <property type="entry name" value="52 KDA REPRESSOR OF THE INHIBITOR OF THE PROTEIN KINASE-LIKE PROTEIN-RELATED"/>
    <property type="match status" value="1"/>
</dbReference>
<evidence type="ECO:0000259" key="2">
    <source>
        <dbReference type="Pfam" id="PF14291"/>
    </source>
</evidence>
<dbReference type="Proteomes" id="UP000478052">
    <property type="component" value="Unassembled WGS sequence"/>
</dbReference>
<reference evidence="3 4" key="1">
    <citation type="submission" date="2019-08" db="EMBL/GenBank/DDBJ databases">
        <title>Whole genome of Aphis craccivora.</title>
        <authorList>
            <person name="Voronova N.V."/>
            <person name="Shulinski R.S."/>
            <person name="Bandarenka Y.V."/>
            <person name="Zhorov D.G."/>
            <person name="Warner D."/>
        </authorList>
    </citation>
    <scope>NUCLEOTIDE SEQUENCE [LARGE SCALE GENOMIC DNA]</scope>
    <source>
        <strain evidence="3">180601</strain>
        <tissue evidence="3">Whole Body</tissue>
    </source>
</reference>
<dbReference type="SUPFAM" id="SSF53098">
    <property type="entry name" value="Ribonuclease H-like"/>
    <property type="match status" value="1"/>
</dbReference>
<dbReference type="EMBL" id="VUJU01009942">
    <property type="protein sequence ID" value="KAF0716729.1"/>
    <property type="molecule type" value="Genomic_DNA"/>
</dbReference>
<proteinExistence type="predicted"/>
<feature type="domain" description="DUF4371" evidence="2">
    <location>
        <begin position="357"/>
        <end position="462"/>
    </location>
</feature>
<evidence type="ECO:0000313" key="3">
    <source>
        <dbReference type="EMBL" id="KAF0716729.1"/>
    </source>
</evidence>
<evidence type="ECO:0000259" key="1">
    <source>
        <dbReference type="Pfam" id="PF05699"/>
    </source>
</evidence>